<evidence type="ECO:0000256" key="3">
    <source>
        <dbReference type="ARBA" id="ARBA00022741"/>
    </source>
</evidence>
<dbReference type="PANTHER" id="PTHR43335">
    <property type="entry name" value="ABC TRANSPORTER, ATP-BINDING PROTEIN"/>
    <property type="match status" value="1"/>
</dbReference>
<sequence>MMNNIIETHDLCCQFNRIKSVDKINIQIPEGAIYGFLGPNGAGKTTTLKMLLGLLNPSSGSIKIFGEKMPTNRISILREIGSLIESPSFYGHLSGYKNLKIFASIYGLPNSAIEDVLNIVELTPHANRPVKHYSFGMKQRLGIAIALIHKPKLLILDEPTNGLDPAGIQQIRDLIKRLPTLYNTTVLISSHLLSEVEQIATHVGIIHGGKMLFQDAFDVLRKQQTSYLIIDLEDPSKAYQSMQKTGWDITVNHTAISIRLDTPGQKTKIFECLKNFNIINVKEKHRSLEDIFLDWTGVKKEV</sequence>
<dbReference type="SUPFAM" id="SSF52540">
    <property type="entry name" value="P-loop containing nucleoside triphosphate hydrolases"/>
    <property type="match status" value="1"/>
</dbReference>
<dbReference type="InterPro" id="IPR003439">
    <property type="entry name" value="ABC_transporter-like_ATP-bd"/>
</dbReference>
<dbReference type="GO" id="GO:0005524">
    <property type="term" value="F:ATP binding"/>
    <property type="evidence" value="ECO:0007669"/>
    <property type="project" value="UniProtKB-KW"/>
</dbReference>
<accession>A0A926N8E9</accession>
<protein>
    <submittedName>
        <fullName evidence="6">ABC transporter ATP-binding protein</fullName>
    </submittedName>
</protein>
<organism evidence="6 7">
    <name type="scientific">Polycladospora coralii</name>
    <dbReference type="NCBI Taxonomy" id="2771432"/>
    <lineage>
        <taxon>Bacteria</taxon>
        <taxon>Bacillati</taxon>
        <taxon>Bacillota</taxon>
        <taxon>Bacilli</taxon>
        <taxon>Bacillales</taxon>
        <taxon>Thermoactinomycetaceae</taxon>
        <taxon>Polycladospora</taxon>
    </lineage>
</organism>
<dbReference type="EMBL" id="JACXAH010000005">
    <property type="protein sequence ID" value="MBD1371677.1"/>
    <property type="molecule type" value="Genomic_DNA"/>
</dbReference>
<feature type="domain" description="ABC transporter" evidence="5">
    <location>
        <begin position="6"/>
        <end position="233"/>
    </location>
</feature>
<dbReference type="Proteomes" id="UP000661691">
    <property type="component" value="Unassembled WGS sequence"/>
</dbReference>
<dbReference type="PROSITE" id="PS50893">
    <property type="entry name" value="ABC_TRANSPORTER_2"/>
    <property type="match status" value="1"/>
</dbReference>
<keyword evidence="3" id="KW-0547">Nucleotide-binding</keyword>
<proteinExistence type="inferred from homology"/>
<evidence type="ECO:0000313" key="7">
    <source>
        <dbReference type="Proteomes" id="UP000661691"/>
    </source>
</evidence>
<evidence type="ECO:0000256" key="2">
    <source>
        <dbReference type="ARBA" id="ARBA00022448"/>
    </source>
</evidence>
<dbReference type="GO" id="GO:0016887">
    <property type="term" value="F:ATP hydrolysis activity"/>
    <property type="evidence" value="ECO:0007669"/>
    <property type="project" value="InterPro"/>
</dbReference>
<evidence type="ECO:0000313" key="6">
    <source>
        <dbReference type="EMBL" id="MBD1371677.1"/>
    </source>
</evidence>
<comment type="caution">
    <text evidence="6">The sequence shown here is derived from an EMBL/GenBank/DDBJ whole genome shotgun (WGS) entry which is preliminary data.</text>
</comment>
<dbReference type="SMART" id="SM00382">
    <property type="entry name" value="AAA"/>
    <property type="match status" value="1"/>
</dbReference>
<evidence type="ECO:0000256" key="1">
    <source>
        <dbReference type="ARBA" id="ARBA00005417"/>
    </source>
</evidence>
<dbReference type="InterPro" id="IPR017871">
    <property type="entry name" value="ABC_transporter-like_CS"/>
</dbReference>
<dbReference type="InterPro" id="IPR027417">
    <property type="entry name" value="P-loop_NTPase"/>
</dbReference>
<evidence type="ECO:0000259" key="5">
    <source>
        <dbReference type="PROSITE" id="PS50893"/>
    </source>
</evidence>
<dbReference type="InterPro" id="IPR003593">
    <property type="entry name" value="AAA+_ATPase"/>
</dbReference>
<dbReference type="Gene3D" id="3.40.50.300">
    <property type="entry name" value="P-loop containing nucleotide triphosphate hydrolases"/>
    <property type="match status" value="1"/>
</dbReference>
<reference evidence="6" key="1">
    <citation type="submission" date="2020-09" db="EMBL/GenBank/DDBJ databases">
        <title>A novel bacterium of genus Hazenella, isolated from South China Sea.</title>
        <authorList>
            <person name="Huang H."/>
            <person name="Mo K."/>
            <person name="Hu Y."/>
        </authorList>
    </citation>
    <scope>NUCLEOTIDE SEQUENCE</scope>
    <source>
        <strain evidence="6">IB182357</strain>
    </source>
</reference>
<gene>
    <name evidence="6" type="ORF">IC620_04805</name>
</gene>
<name>A0A926N8E9_9BACL</name>
<evidence type="ECO:0000256" key="4">
    <source>
        <dbReference type="ARBA" id="ARBA00022840"/>
    </source>
</evidence>
<keyword evidence="4 6" id="KW-0067">ATP-binding</keyword>
<keyword evidence="7" id="KW-1185">Reference proteome</keyword>
<comment type="similarity">
    <text evidence="1">Belongs to the ABC transporter superfamily.</text>
</comment>
<dbReference type="AlphaFoldDB" id="A0A926N8E9"/>
<keyword evidence="2" id="KW-0813">Transport</keyword>
<dbReference type="Pfam" id="PF00005">
    <property type="entry name" value="ABC_tran"/>
    <property type="match status" value="1"/>
</dbReference>
<dbReference type="PANTHER" id="PTHR43335:SF4">
    <property type="entry name" value="ABC TRANSPORTER, ATP-BINDING PROTEIN"/>
    <property type="match status" value="1"/>
</dbReference>
<dbReference type="PROSITE" id="PS00211">
    <property type="entry name" value="ABC_TRANSPORTER_1"/>
    <property type="match status" value="1"/>
</dbReference>